<dbReference type="AlphaFoldDB" id="A0A5K1VRW1"/>
<feature type="domain" description="Protein kinase" evidence="6">
    <location>
        <begin position="28"/>
        <end position="273"/>
    </location>
</feature>
<dbReference type="FunFam" id="1.10.510.10:FF:002148">
    <property type="match status" value="1"/>
</dbReference>
<dbReference type="Gene3D" id="2.30.29.30">
    <property type="entry name" value="Pleckstrin-homology domain (PH domain)/Phosphotyrosine-binding domain (PTB)"/>
    <property type="match status" value="1"/>
</dbReference>
<dbReference type="SUPFAM" id="SSF50729">
    <property type="entry name" value="PH domain-like"/>
    <property type="match status" value="1"/>
</dbReference>
<reference evidence="7 8" key="1">
    <citation type="submission" date="2016-05" db="EMBL/GenBank/DDBJ databases">
        <title>First whole genome sequencing of Entamoeba histolytica HM1:IMSS-clone-6.</title>
        <authorList>
            <person name="Mukherjee Avik.K."/>
            <person name="Izumyama S."/>
            <person name="Nakada-Tsukui K."/>
            <person name="Nozaki T."/>
        </authorList>
    </citation>
    <scope>NUCLEOTIDE SEQUENCE [LARGE SCALE GENOMIC DNA]</scope>
    <source>
        <strain evidence="7 8">HM1:IMSS clone 6</strain>
    </source>
</reference>
<dbReference type="SMART" id="SM00220">
    <property type="entry name" value="S_TKc"/>
    <property type="match status" value="1"/>
</dbReference>
<dbReference type="InterPro" id="IPR045269">
    <property type="entry name" value="Atg1-like"/>
</dbReference>
<evidence type="ECO:0000313" key="7">
    <source>
        <dbReference type="EMBL" id="GAT96256.1"/>
    </source>
</evidence>
<evidence type="ECO:0000256" key="4">
    <source>
        <dbReference type="ARBA" id="ARBA00022840"/>
    </source>
</evidence>
<evidence type="ECO:0000313" key="8">
    <source>
        <dbReference type="Proteomes" id="UP000078387"/>
    </source>
</evidence>
<organism evidence="7 8">
    <name type="scientific">Entamoeba histolytica</name>
    <dbReference type="NCBI Taxonomy" id="5759"/>
    <lineage>
        <taxon>Eukaryota</taxon>
        <taxon>Amoebozoa</taxon>
        <taxon>Evosea</taxon>
        <taxon>Archamoebae</taxon>
        <taxon>Mastigamoebida</taxon>
        <taxon>Entamoebidae</taxon>
        <taxon>Entamoeba</taxon>
    </lineage>
</organism>
<gene>
    <name evidence="7" type="ORF">CL6EHI_041920</name>
</gene>
<dbReference type="VEuPathDB" id="AmoebaDB:EHI5A_177390"/>
<evidence type="ECO:0000256" key="1">
    <source>
        <dbReference type="ARBA" id="ARBA00022679"/>
    </source>
</evidence>
<keyword evidence="3 7" id="KW-0418">Kinase</keyword>
<feature type="coiled-coil region" evidence="5">
    <location>
        <begin position="399"/>
        <end position="426"/>
    </location>
</feature>
<sequence>MTSLHLSRAPKPSRRILDDMLPPFIGKYTRGLLLGETELGLMYSGFNTTTKEIVSLIHVINPEYCSSEDSIRKTVEYLFDKDIKKIIQYKDVVQVEGGFTFIIIDYFSLGQLSDYVNMFVNFPEHIVKIIAMQYILLIEALTNAHIVYNKLSLINSFISSKGIINCIGLLPPSIHKIPTISEQVIPNSISQKSSLEDLSSITKDVWNLGIVLIELLTGRMIYDDYTITPEKIFDTTTLPNDVSYECRVFLMCCLEEVPSGKLSIESLRNHPWLEDVTELHSEILSLFTEFLEDHIPYENYNFNADSLKPGTLFVNVCPFMKLVTDQEIEDFEILSDLSLTYVVLEKIMQDICMSDNFEDDEKETLTCLVEEITKCLQTSEMEVNLKPNQISFDEVDSTIINQSKRIEAMQQQIESFNERNKILVQEIEKIENFLIETKTGVELLATSLFGKLTPQKINGEKEGNLLYLSQKEEKKDVRKDKGISEKSWKLVWVVIKYTFIFVFKSRDDTTLIEIFMFKPGHFEIAPEARYGKKLCFYVNGHVFAAPDEQTNDEWKKCIDSAVNWYSATD</sequence>
<dbReference type="GO" id="GO:0005776">
    <property type="term" value="C:autophagosome"/>
    <property type="evidence" value="ECO:0007669"/>
    <property type="project" value="TreeGrafter"/>
</dbReference>
<evidence type="ECO:0000256" key="5">
    <source>
        <dbReference type="SAM" id="Coils"/>
    </source>
</evidence>
<name>A0A5K1VRW1_ENTHI</name>
<dbReference type="VEuPathDB" id="AmoebaDB:EHI7A_124380"/>
<dbReference type="GO" id="GO:0004674">
    <property type="term" value="F:protein serine/threonine kinase activity"/>
    <property type="evidence" value="ECO:0007669"/>
    <property type="project" value="InterPro"/>
</dbReference>
<dbReference type="CDD" id="cd00821">
    <property type="entry name" value="PH"/>
    <property type="match status" value="1"/>
</dbReference>
<keyword evidence="1" id="KW-0808">Transferase</keyword>
<dbReference type="Gene3D" id="3.30.200.20">
    <property type="entry name" value="Phosphorylase Kinase, domain 1"/>
    <property type="match status" value="1"/>
</dbReference>
<dbReference type="GO" id="GO:0010506">
    <property type="term" value="P:regulation of autophagy"/>
    <property type="evidence" value="ECO:0007669"/>
    <property type="project" value="InterPro"/>
</dbReference>
<dbReference type="SUPFAM" id="SSF56112">
    <property type="entry name" value="Protein kinase-like (PK-like)"/>
    <property type="match status" value="1"/>
</dbReference>
<keyword evidence="5" id="KW-0175">Coiled coil</keyword>
<dbReference type="GO" id="GO:0000407">
    <property type="term" value="C:phagophore assembly site"/>
    <property type="evidence" value="ECO:0007669"/>
    <property type="project" value="TreeGrafter"/>
</dbReference>
<dbReference type="OMA" id="PERIFDT"/>
<dbReference type="VEuPathDB" id="AmoebaDB:KM1_208250"/>
<dbReference type="EMBL" id="BDEQ01000001">
    <property type="protein sequence ID" value="GAT96256.1"/>
    <property type="molecule type" value="Genomic_DNA"/>
</dbReference>
<dbReference type="InterPro" id="IPR000719">
    <property type="entry name" value="Prot_kinase_dom"/>
</dbReference>
<dbReference type="GO" id="GO:0016020">
    <property type="term" value="C:membrane"/>
    <property type="evidence" value="ECO:0007669"/>
    <property type="project" value="TreeGrafter"/>
</dbReference>
<evidence type="ECO:0000259" key="6">
    <source>
        <dbReference type="PROSITE" id="PS50011"/>
    </source>
</evidence>
<dbReference type="Proteomes" id="UP000078387">
    <property type="component" value="Unassembled WGS sequence"/>
</dbReference>
<dbReference type="VEuPathDB" id="AmoebaDB:EHI8A_132900"/>
<evidence type="ECO:0000256" key="3">
    <source>
        <dbReference type="ARBA" id="ARBA00022777"/>
    </source>
</evidence>
<keyword evidence="2" id="KW-0547">Nucleotide-binding</keyword>
<dbReference type="GO" id="GO:0000045">
    <property type="term" value="P:autophagosome assembly"/>
    <property type="evidence" value="ECO:0007669"/>
    <property type="project" value="TreeGrafter"/>
</dbReference>
<dbReference type="InterPro" id="IPR011009">
    <property type="entry name" value="Kinase-like_dom_sf"/>
</dbReference>
<keyword evidence="4" id="KW-0067">ATP-binding</keyword>
<dbReference type="PANTHER" id="PTHR24348:SF22">
    <property type="entry name" value="NON-SPECIFIC SERINE_THREONINE PROTEIN KINASE"/>
    <property type="match status" value="1"/>
</dbReference>
<protein>
    <submittedName>
        <fullName evidence="7">Protein kinase domain containing protein</fullName>
    </submittedName>
</protein>
<dbReference type="PANTHER" id="PTHR24348">
    <property type="entry name" value="SERINE/THREONINE-PROTEIN KINASE UNC-51-RELATED"/>
    <property type="match status" value="1"/>
</dbReference>
<dbReference type="VEuPathDB" id="AmoebaDB:EHI5A_177400"/>
<dbReference type="GO" id="GO:0005829">
    <property type="term" value="C:cytosol"/>
    <property type="evidence" value="ECO:0007669"/>
    <property type="project" value="TreeGrafter"/>
</dbReference>
<accession>A0A5K1VRW1</accession>
<dbReference type="VEuPathDB" id="AmoebaDB:EHI_041920"/>
<dbReference type="InterPro" id="IPR011993">
    <property type="entry name" value="PH-like_dom_sf"/>
</dbReference>
<dbReference type="Gene3D" id="1.10.510.10">
    <property type="entry name" value="Transferase(Phosphotransferase) domain 1"/>
    <property type="match status" value="1"/>
</dbReference>
<dbReference type="PROSITE" id="PS50011">
    <property type="entry name" value="PROTEIN_KINASE_DOM"/>
    <property type="match status" value="1"/>
</dbReference>
<dbReference type="GO" id="GO:0005524">
    <property type="term" value="F:ATP binding"/>
    <property type="evidence" value="ECO:0007669"/>
    <property type="project" value="UniProtKB-KW"/>
</dbReference>
<proteinExistence type="predicted"/>
<evidence type="ECO:0000256" key="2">
    <source>
        <dbReference type="ARBA" id="ARBA00022741"/>
    </source>
</evidence>
<comment type="caution">
    <text evidence="7">The sequence shown here is derived from an EMBL/GenBank/DDBJ whole genome shotgun (WGS) entry which is preliminary data.</text>
</comment>